<gene>
    <name evidence="2" type="ORF">JJ685_15615</name>
</gene>
<name>A0A937CV24_9BURK</name>
<dbReference type="RefSeq" id="WP_201675186.1">
    <property type="nucleotide sequence ID" value="NZ_JAEQNE010000003.1"/>
</dbReference>
<organism evidence="2 3">
    <name type="scientific">Ramlibacter monticola</name>
    <dbReference type="NCBI Taxonomy" id="1926872"/>
    <lineage>
        <taxon>Bacteria</taxon>
        <taxon>Pseudomonadati</taxon>
        <taxon>Pseudomonadota</taxon>
        <taxon>Betaproteobacteria</taxon>
        <taxon>Burkholderiales</taxon>
        <taxon>Comamonadaceae</taxon>
        <taxon>Ramlibacter</taxon>
    </lineage>
</organism>
<feature type="compositionally biased region" description="Polar residues" evidence="1">
    <location>
        <begin position="1"/>
        <end position="12"/>
    </location>
</feature>
<dbReference type="AlphaFoldDB" id="A0A937CV24"/>
<protein>
    <submittedName>
        <fullName evidence="2">Uncharacterized protein</fullName>
    </submittedName>
</protein>
<reference evidence="2 3" key="1">
    <citation type="journal article" date="2017" name="Int. J. Syst. Evol. Microbiol.">
        <title>Ramlibacter monticola sp. nov., isolated from forest soil.</title>
        <authorList>
            <person name="Chaudhary D.K."/>
            <person name="Kim J."/>
        </authorList>
    </citation>
    <scope>NUCLEOTIDE SEQUENCE [LARGE SCALE GENOMIC DNA]</scope>
    <source>
        <strain evidence="2 3">KACC 19175</strain>
    </source>
</reference>
<keyword evidence="3" id="KW-1185">Reference proteome</keyword>
<feature type="region of interest" description="Disordered" evidence="1">
    <location>
        <begin position="1"/>
        <end position="41"/>
    </location>
</feature>
<dbReference type="Proteomes" id="UP000599109">
    <property type="component" value="Unassembled WGS sequence"/>
</dbReference>
<comment type="caution">
    <text evidence="2">The sequence shown here is derived from an EMBL/GenBank/DDBJ whole genome shotgun (WGS) entry which is preliminary data.</text>
</comment>
<sequence>MNKSQSPATQSRQSRKSCAVSKASPPAVRSSEQPSPGNQAELAAVQARMPACLGAKVVTGLPRGRF</sequence>
<accession>A0A937CV24</accession>
<evidence type="ECO:0000313" key="3">
    <source>
        <dbReference type="Proteomes" id="UP000599109"/>
    </source>
</evidence>
<evidence type="ECO:0000256" key="1">
    <source>
        <dbReference type="SAM" id="MobiDB-lite"/>
    </source>
</evidence>
<proteinExistence type="predicted"/>
<evidence type="ECO:0000313" key="2">
    <source>
        <dbReference type="EMBL" id="MBL0392567.1"/>
    </source>
</evidence>
<dbReference type="EMBL" id="JAEQNE010000003">
    <property type="protein sequence ID" value="MBL0392567.1"/>
    <property type="molecule type" value="Genomic_DNA"/>
</dbReference>